<proteinExistence type="inferred from homology"/>
<keyword evidence="4" id="KW-0813">Transport</keyword>
<dbReference type="GO" id="GO:0006995">
    <property type="term" value="P:cellular response to nitrogen starvation"/>
    <property type="evidence" value="ECO:0007669"/>
    <property type="project" value="EnsemblFungi"/>
</dbReference>
<evidence type="ECO:0000313" key="9">
    <source>
        <dbReference type="EMBL" id="SCU82581.1"/>
    </source>
</evidence>
<dbReference type="PANTHER" id="PTHR40012:SF1">
    <property type="entry name" value="AUTOPHAGY-RELATED PROTEIN 29"/>
    <property type="match status" value="1"/>
</dbReference>
<dbReference type="EMBL" id="LT598459">
    <property type="protein sequence ID" value="SCU82581.1"/>
    <property type="molecule type" value="Genomic_DNA"/>
</dbReference>
<evidence type="ECO:0000256" key="5">
    <source>
        <dbReference type="ARBA" id="ARBA00022927"/>
    </source>
</evidence>
<evidence type="ECO:0000256" key="2">
    <source>
        <dbReference type="ARBA" id="ARBA00010082"/>
    </source>
</evidence>
<dbReference type="GO" id="GO:1990316">
    <property type="term" value="C:Atg1/ULK1 kinase complex"/>
    <property type="evidence" value="ECO:0007669"/>
    <property type="project" value="EnsemblFungi"/>
</dbReference>
<keyword evidence="10" id="KW-1185">Reference proteome</keyword>
<accession>A0A1G4IZF4</accession>
<evidence type="ECO:0000256" key="6">
    <source>
        <dbReference type="ARBA" id="ARBA00023006"/>
    </source>
</evidence>
<dbReference type="InterPro" id="IPR040666">
    <property type="entry name" value="Atg29_N"/>
</dbReference>
<dbReference type="InterPro" id="IPR039113">
    <property type="entry name" value="ATG29"/>
</dbReference>
<evidence type="ECO:0000256" key="3">
    <source>
        <dbReference type="ARBA" id="ARBA00013784"/>
    </source>
</evidence>
<organism evidence="9 10">
    <name type="scientific">Lachancea dasiensis</name>
    <dbReference type="NCBI Taxonomy" id="1072105"/>
    <lineage>
        <taxon>Eukaryota</taxon>
        <taxon>Fungi</taxon>
        <taxon>Dikarya</taxon>
        <taxon>Ascomycota</taxon>
        <taxon>Saccharomycotina</taxon>
        <taxon>Saccharomycetes</taxon>
        <taxon>Saccharomycetales</taxon>
        <taxon>Saccharomycetaceae</taxon>
        <taxon>Lachancea</taxon>
    </lineage>
</organism>
<dbReference type="GO" id="GO:0034727">
    <property type="term" value="P:piecemeal microautophagy of the nucleus"/>
    <property type="evidence" value="ECO:0007669"/>
    <property type="project" value="EnsemblFungi"/>
</dbReference>
<dbReference type="STRING" id="1266660.A0A1G4IZF4"/>
<keyword evidence="5" id="KW-0653">Protein transport</keyword>
<dbReference type="GO" id="GO:0000422">
    <property type="term" value="P:autophagy of mitochondrion"/>
    <property type="evidence" value="ECO:0007669"/>
    <property type="project" value="EnsemblFungi"/>
</dbReference>
<dbReference type="Proteomes" id="UP000190274">
    <property type="component" value="Chromosome C"/>
</dbReference>
<dbReference type="AlphaFoldDB" id="A0A1G4IZF4"/>
<dbReference type="OrthoDB" id="21072at2759"/>
<dbReference type="GO" id="GO:0034497">
    <property type="term" value="P:protein localization to phagophore assembly site"/>
    <property type="evidence" value="ECO:0007669"/>
    <property type="project" value="EnsemblFungi"/>
</dbReference>
<protein>
    <recommendedName>
        <fullName evidence="3">Autophagy-related protein 29</fullName>
    </recommendedName>
</protein>
<feature type="compositionally biased region" description="Basic and acidic residues" evidence="7">
    <location>
        <begin position="102"/>
        <end position="126"/>
    </location>
</feature>
<feature type="domain" description="Atg29 N-terminal" evidence="8">
    <location>
        <begin position="7"/>
        <end position="60"/>
    </location>
</feature>
<evidence type="ECO:0000256" key="4">
    <source>
        <dbReference type="ARBA" id="ARBA00022448"/>
    </source>
</evidence>
<dbReference type="GO" id="GO:0015031">
    <property type="term" value="P:protein transport"/>
    <property type="evidence" value="ECO:0007669"/>
    <property type="project" value="UniProtKB-KW"/>
</dbReference>
<dbReference type="Gene3D" id="1.10.10.2570">
    <property type="match status" value="1"/>
</dbReference>
<dbReference type="Pfam" id="PF18388">
    <property type="entry name" value="ATG29_N"/>
    <property type="match status" value="1"/>
</dbReference>
<dbReference type="GO" id="GO:0000149">
    <property type="term" value="F:SNARE binding"/>
    <property type="evidence" value="ECO:0007669"/>
    <property type="project" value="EnsemblFungi"/>
</dbReference>
<gene>
    <name evidence="9" type="ORF">LADA_0C06480G</name>
</gene>
<dbReference type="PANTHER" id="PTHR40012">
    <property type="entry name" value="AUTOPHAGY-RELATED PROTEIN 29"/>
    <property type="match status" value="1"/>
</dbReference>
<evidence type="ECO:0000259" key="8">
    <source>
        <dbReference type="Pfam" id="PF18388"/>
    </source>
</evidence>
<evidence type="ECO:0000313" key="10">
    <source>
        <dbReference type="Proteomes" id="UP000190274"/>
    </source>
</evidence>
<dbReference type="InterPro" id="IPR039362">
    <property type="entry name" value="ATG29_sf"/>
</dbReference>
<comment type="similarity">
    <text evidence="2">Belongs to the ATG29 family.</text>
</comment>
<evidence type="ECO:0000256" key="7">
    <source>
        <dbReference type="SAM" id="MobiDB-lite"/>
    </source>
</evidence>
<feature type="region of interest" description="Disordered" evidence="7">
    <location>
        <begin position="92"/>
        <end position="132"/>
    </location>
</feature>
<keyword evidence="6" id="KW-0072">Autophagy</keyword>
<dbReference type="GO" id="GO:0000407">
    <property type="term" value="C:phagophore assembly site"/>
    <property type="evidence" value="ECO:0007669"/>
    <property type="project" value="UniProtKB-SubCell"/>
</dbReference>
<evidence type="ECO:0000256" key="1">
    <source>
        <dbReference type="ARBA" id="ARBA00004329"/>
    </source>
</evidence>
<name>A0A1G4IZF4_9SACH</name>
<sequence length="181" mass="20810">MNAGNTIVYVKITGKARDGFIDPPKFHWDLEKDKKLWATISKFGDSKKSIDWTKLSREFQAPEYFLRKRSYRLFAKHLKLLEQEIETKTRGLTVNSNVSRDGTYEPRERDDHDDSERSYINPRERGNTATPEGLYNLRSSQILNQKVPGDTKGTESSLSELSNLSVSKSALEEALLDRLQL</sequence>
<reference evidence="10" key="1">
    <citation type="submission" date="2016-03" db="EMBL/GenBank/DDBJ databases">
        <authorList>
            <person name="Devillers H."/>
        </authorList>
    </citation>
    <scope>NUCLEOTIDE SEQUENCE [LARGE SCALE GENOMIC DNA]</scope>
</reference>
<comment type="subcellular location">
    <subcellularLocation>
        <location evidence="1">Preautophagosomal structure</location>
    </subcellularLocation>
</comment>